<evidence type="ECO:0000256" key="9">
    <source>
        <dbReference type="RuleBase" id="RU004016"/>
    </source>
</evidence>
<feature type="region of interest" description="Disordered" evidence="10">
    <location>
        <begin position="93"/>
        <end position="115"/>
    </location>
</feature>
<feature type="compositionally biased region" description="Low complexity" evidence="10">
    <location>
        <begin position="100"/>
        <end position="110"/>
    </location>
</feature>
<dbReference type="EMBL" id="AP009384">
    <property type="protein sequence ID" value="BAF87590.1"/>
    <property type="molecule type" value="Genomic_DNA"/>
</dbReference>
<dbReference type="Proteomes" id="UP000000270">
    <property type="component" value="Chromosome"/>
</dbReference>
<keyword evidence="5" id="KW-0573">Peptidoglycan synthesis</keyword>
<dbReference type="GO" id="GO:0009002">
    <property type="term" value="F:serine-type D-Ala-D-Ala carboxypeptidase activity"/>
    <property type="evidence" value="ECO:0007669"/>
    <property type="project" value="InterPro"/>
</dbReference>
<keyword evidence="6" id="KW-0961">Cell wall biogenesis/degradation</keyword>
<comment type="similarity">
    <text evidence="1 9">Belongs to the peptidase S11 family.</text>
</comment>
<evidence type="ECO:0000313" key="13">
    <source>
        <dbReference type="Proteomes" id="UP000000270"/>
    </source>
</evidence>
<evidence type="ECO:0000259" key="11">
    <source>
        <dbReference type="PROSITE" id="PS51724"/>
    </source>
</evidence>
<evidence type="ECO:0000256" key="8">
    <source>
        <dbReference type="PIRSR" id="PIRSR618044-2"/>
    </source>
</evidence>
<dbReference type="eggNOG" id="COG3266">
    <property type="taxonomic scope" value="Bacteria"/>
</dbReference>
<reference evidence="12 13" key="6">
    <citation type="journal article" date="2011" name="Appl. Environ. Microbiol.">
        <title>Involvement of the azorhizobial chromosome partition gene (parA) in the onset of bacteroid differentiation during Sesbania rostrata stem nodule development.</title>
        <authorList>
            <person name="Liu CT."/>
            <person name="Lee KB."/>
            <person name="Wang YS."/>
            <person name="Peng MH."/>
            <person name="Lee KT."/>
            <person name="Suzuki S."/>
            <person name="Suzuki T."/>
            <person name="Oyaizu H."/>
        </authorList>
    </citation>
    <scope>NUCLEOTIDE SEQUENCE [LARGE SCALE GENOMIC DNA]</scope>
    <source>
        <strain evidence="13">ATCC 43989 / DSM 5975 / JCM 20966 / LMG 6465 / NBRC 14845 / NCIMB 13405 / ORS 571</strain>
    </source>
</reference>
<dbReference type="KEGG" id="azc:AZC_1592"/>
<gene>
    <name evidence="12" type="ordered locus">AZC_1592</name>
</gene>
<dbReference type="Pfam" id="PF00768">
    <property type="entry name" value="Peptidase_S11"/>
    <property type="match status" value="1"/>
</dbReference>
<feature type="region of interest" description="Disordered" evidence="10">
    <location>
        <begin position="474"/>
        <end position="501"/>
    </location>
</feature>
<dbReference type="GO" id="GO:0042834">
    <property type="term" value="F:peptidoglycan binding"/>
    <property type="evidence" value="ECO:0007669"/>
    <property type="project" value="InterPro"/>
</dbReference>
<dbReference type="PANTHER" id="PTHR21581:SF6">
    <property type="entry name" value="TRAFFICKING PROTEIN PARTICLE COMPLEX SUBUNIT 12"/>
    <property type="match status" value="1"/>
</dbReference>
<evidence type="ECO:0000256" key="4">
    <source>
        <dbReference type="ARBA" id="ARBA00022960"/>
    </source>
</evidence>
<organism evidence="12 13">
    <name type="scientific">Azorhizobium caulinodans (strain ATCC 43989 / DSM 5975 / JCM 20966 / LMG 6465 / NBRC 14845 / NCIMB 13405 / ORS 571)</name>
    <dbReference type="NCBI Taxonomy" id="438753"/>
    <lineage>
        <taxon>Bacteria</taxon>
        <taxon>Pseudomonadati</taxon>
        <taxon>Pseudomonadota</taxon>
        <taxon>Alphaproteobacteria</taxon>
        <taxon>Hyphomicrobiales</taxon>
        <taxon>Xanthobacteraceae</taxon>
        <taxon>Azorhizobium</taxon>
    </lineage>
</organism>
<dbReference type="PRINTS" id="PR00725">
    <property type="entry name" value="DADACBPTASE1"/>
</dbReference>
<protein>
    <submittedName>
        <fullName evidence="12">Putative D-alanyl-D-alanine carboxypeptidase</fullName>
    </submittedName>
</protein>
<keyword evidence="2" id="KW-0732">Signal</keyword>
<evidence type="ECO:0000256" key="3">
    <source>
        <dbReference type="ARBA" id="ARBA00022801"/>
    </source>
</evidence>
<dbReference type="Pfam" id="PF05036">
    <property type="entry name" value="SPOR"/>
    <property type="match status" value="1"/>
</dbReference>
<sequence>MHCTIWHAMSGLRLGNRTFLGCIQSSFLRYGLAGSRDTSSLSFTAMHHQPGPPPRPGRWNSFMTLALGPSLTRKWLAAALVAALAVTATAAEAKPKKSRSAAQSSSSRSSGGDEYAGWKRGTAAIVVDGNTGKVLYEENADSLRHPASLTKIMTLYMLFEQLQAGRLKLDSDLPVSAHAASQSPTKLNLRPGSTIEVEDAIKAVVTRSANDAAVVIGEAIGGTESNFAEMMTRKARALGMSNTTFRNASGLPNPGQVTTARDLSVLGRAIQDRFPREYRYFSTRAFVYRGETIGNHNRLMLRMEGVDGIKTGYTNASGFNLVTSLHRDDRFLVGVVLGGSSASSRDQRMASILTSNLPRAYAGGRVAPKVIETAQRDDEPAPRPMPIPVAARQSEPAQAVAPLPPPQRVAYAAADPVTTASVAPVRAPTPGSAEPIKPVAVRTTTIARPGSNQMPAPTFSGQPSGTLGYLPAQSAAAAQSDMESPPGDLLMGPPPERETSPVAHGVRTASAAPVALPAATVASATTPAPKPVRVASTGPVATPRSAPPRSGWIIQIGAFGGEKEARSQLDAARGKAGKLLKSADPYTEKVEKGRSDIYRARFAGLTEKDAKEACRLLERNKFDCMTLRN</sequence>
<keyword evidence="3" id="KW-0378">Hydrolase</keyword>
<dbReference type="eggNOG" id="COG1686">
    <property type="taxonomic scope" value="Bacteria"/>
</dbReference>
<evidence type="ECO:0000256" key="6">
    <source>
        <dbReference type="ARBA" id="ARBA00023316"/>
    </source>
</evidence>
<dbReference type="InterPro" id="IPR001967">
    <property type="entry name" value="Peptidase_S11_N"/>
</dbReference>
<proteinExistence type="inferred from homology"/>
<keyword evidence="12" id="KW-0121">Carboxypeptidase</keyword>
<evidence type="ECO:0000256" key="10">
    <source>
        <dbReference type="SAM" id="MobiDB-lite"/>
    </source>
</evidence>
<dbReference type="GO" id="GO:0006508">
    <property type="term" value="P:proteolysis"/>
    <property type="evidence" value="ECO:0007669"/>
    <property type="project" value="InterPro"/>
</dbReference>
<feature type="region of interest" description="Disordered" evidence="10">
    <location>
        <begin position="522"/>
        <end position="548"/>
    </location>
</feature>
<feature type="domain" description="SPOR" evidence="11">
    <location>
        <begin position="546"/>
        <end position="629"/>
    </location>
</feature>
<dbReference type="PROSITE" id="PS51724">
    <property type="entry name" value="SPOR"/>
    <property type="match status" value="1"/>
</dbReference>
<dbReference type="GO" id="GO:0008360">
    <property type="term" value="P:regulation of cell shape"/>
    <property type="evidence" value="ECO:0007669"/>
    <property type="project" value="UniProtKB-KW"/>
</dbReference>
<name>A8HYA1_AZOC5</name>
<accession>A8HYA1</accession>
<evidence type="ECO:0000313" key="12">
    <source>
        <dbReference type="EMBL" id="BAF87590.1"/>
    </source>
</evidence>
<keyword evidence="13" id="KW-1185">Reference proteome</keyword>
<dbReference type="GO" id="GO:0009252">
    <property type="term" value="P:peptidoglycan biosynthetic process"/>
    <property type="evidence" value="ECO:0007669"/>
    <property type="project" value="UniProtKB-KW"/>
</dbReference>
<evidence type="ECO:0000256" key="1">
    <source>
        <dbReference type="ARBA" id="ARBA00007164"/>
    </source>
</evidence>
<dbReference type="PANTHER" id="PTHR21581">
    <property type="entry name" value="D-ALANYL-D-ALANINE CARBOXYPEPTIDASE"/>
    <property type="match status" value="1"/>
</dbReference>
<reference evidence="13" key="2">
    <citation type="submission" date="2007-04" db="EMBL/GenBank/DDBJ databases">
        <title>Complete genome sequence of the nitrogen-fixing bacterium Azorhizobium caulinodans ORS571.</title>
        <authorList>
            <person name="Lee K.B."/>
            <person name="Backer P.D."/>
            <person name="Aono T."/>
            <person name="Liu C.T."/>
            <person name="Suzuki S."/>
            <person name="Suzuki T."/>
            <person name="Kaneko T."/>
            <person name="Yamada M."/>
            <person name="Tabata S."/>
            <person name="Kupfer D.M."/>
            <person name="Najar F.Z."/>
            <person name="Wiley G.B."/>
            <person name="Roe B."/>
            <person name="Binnewies T."/>
            <person name="Ussery D."/>
            <person name="Vereecke D."/>
            <person name="Gevers D."/>
            <person name="Holsters M."/>
            <person name="Oyaizu H."/>
        </authorList>
    </citation>
    <scope>NUCLEOTIDE SEQUENCE [LARGE SCALE GENOMIC DNA]</scope>
    <source>
        <strain evidence="13">ATCC 43989 / DSM 5975 / JCM 20966 / LMG 6465 / NBRC 14845 / NCIMB 13405 / ORS 571</strain>
    </source>
</reference>
<feature type="active site" description="Acyl-ester intermediate" evidence="7">
    <location>
        <position position="148"/>
    </location>
</feature>
<dbReference type="InterPro" id="IPR012338">
    <property type="entry name" value="Beta-lactam/transpept-like"/>
</dbReference>
<dbReference type="Gene3D" id="3.40.710.10">
    <property type="entry name" value="DD-peptidase/beta-lactamase superfamily"/>
    <property type="match status" value="1"/>
</dbReference>
<dbReference type="GO" id="GO:0071555">
    <property type="term" value="P:cell wall organization"/>
    <property type="evidence" value="ECO:0007669"/>
    <property type="project" value="UniProtKB-KW"/>
</dbReference>
<evidence type="ECO:0000256" key="5">
    <source>
        <dbReference type="ARBA" id="ARBA00022984"/>
    </source>
</evidence>
<reference evidence="12 13" key="5">
    <citation type="journal article" date="2010" name="Appl. Environ. Microbiol.">
        <title>phrR-like gene praR of Azorhizobium caulinodans ORS571 is essential for symbiosis with Sesbania rostrata and is involved in expression of reb genes.</title>
        <authorList>
            <person name="Akiba N."/>
            <person name="Aono T."/>
            <person name="Toyazaki H."/>
            <person name="Sato S."/>
            <person name="Oyaizu H."/>
        </authorList>
    </citation>
    <scope>NUCLEOTIDE SEQUENCE [LARGE SCALE GENOMIC DNA]</scope>
    <source>
        <strain evidence="13">ATCC 43989 / DSM 5975 / JCM 20966 / LMG 6465 / NBRC 14845 / NCIMB 13405 / ORS 571</strain>
    </source>
</reference>
<keyword evidence="4" id="KW-0133">Cell shape</keyword>
<dbReference type="InterPro" id="IPR007730">
    <property type="entry name" value="SPOR-like_dom"/>
</dbReference>
<feature type="active site" description="Proton acceptor" evidence="7">
    <location>
        <position position="151"/>
    </location>
</feature>
<reference evidence="12 13" key="1">
    <citation type="journal article" date="2007" name="Appl. Environ. Microbiol.">
        <title>Rhizobial factors required for stem nodule maturation and maintenance in Sesbania rostrata-Azorhizobium caulinodans ORS571 symbiosis.</title>
        <authorList>
            <person name="Suzuki S."/>
            <person name="Aono T."/>
            <person name="Lee KB."/>
            <person name="Suzuki T."/>
            <person name="Liu CT."/>
            <person name="Miwa H."/>
            <person name="Wakao S."/>
            <person name="Iki T."/>
            <person name="Oyaizu H."/>
        </authorList>
    </citation>
    <scope>NUCLEOTIDE SEQUENCE [LARGE SCALE GENOMIC DNA]</scope>
    <source>
        <strain evidence="13">ATCC 43989 / DSM 5975 / JCM 20966 / LMG 6465 / NBRC 14845 / NCIMB 13405 / ORS 571</strain>
    </source>
</reference>
<dbReference type="SUPFAM" id="SSF56601">
    <property type="entry name" value="beta-lactamase/transpeptidase-like"/>
    <property type="match status" value="1"/>
</dbReference>
<evidence type="ECO:0000256" key="2">
    <source>
        <dbReference type="ARBA" id="ARBA00022729"/>
    </source>
</evidence>
<keyword evidence="12" id="KW-0645">Protease</keyword>
<reference evidence="12 13" key="3">
    <citation type="journal article" date="2008" name="BMC Genomics">
        <title>The genome of the versatile nitrogen fixer Azorhizobium caulinodans ORS571.</title>
        <authorList>
            <person name="Lee KB."/>
            <person name="Backer P.D."/>
            <person name="Aono T."/>
            <person name="Liu CT."/>
            <person name="Suzuki S."/>
            <person name="Suzuki T."/>
            <person name="Kaneko T."/>
            <person name="Yamada M."/>
            <person name="Tabata S."/>
            <person name="Kupfer D.M."/>
            <person name="Najar F.Z."/>
            <person name="Wiley G.B."/>
            <person name="Roe B."/>
            <person name="Binnewies T.T."/>
            <person name="Ussery D.W."/>
            <person name="D'Haeze W."/>
            <person name="Herder J.D."/>
            <person name="Gevers D."/>
            <person name="Vereecke D."/>
            <person name="Holsters M."/>
            <person name="Oyaizu H."/>
        </authorList>
    </citation>
    <scope>NUCLEOTIDE SEQUENCE [LARGE SCALE GENOMIC DNA]</scope>
    <source>
        <strain evidence="13">ATCC 43989 / DSM 5975 / JCM 20966 / LMG 6465 / NBRC 14845 / NCIMB 13405 / ORS 571</strain>
    </source>
</reference>
<dbReference type="AlphaFoldDB" id="A8HYA1"/>
<reference evidence="12 13" key="4">
    <citation type="journal article" date="2009" name="Appl. Environ. Microbiol.">
        <title>Comparative genome-wide transcriptional profiling of Azorhizobium caulinodans ORS571 grown under free-living and symbiotic conditions.</title>
        <authorList>
            <person name="Tsukada S."/>
            <person name="Aono T."/>
            <person name="Akiba N."/>
            <person name="Lee KB."/>
            <person name="Liu CT."/>
            <person name="Toyazaki H."/>
            <person name="Oyaizu H."/>
        </authorList>
    </citation>
    <scope>NUCLEOTIDE SEQUENCE [LARGE SCALE GENOMIC DNA]</scope>
    <source>
        <strain evidence="13">ATCC 43989 / DSM 5975 / JCM 20966 / LMG 6465 / NBRC 14845 / NCIMB 13405 / ORS 571</strain>
    </source>
</reference>
<evidence type="ECO:0000256" key="7">
    <source>
        <dbReference type="PIRSR" id="PIRSR618044-1"/>
    </source>
</evidence>
<dbReference type="InterPro" id="IPR018044">
    <property type="entry name" value="Peptidase_S11"/>
</dbReference>
<dbReference type="HOGENOM" id="CLU_027070_1_1_5"/>
<feature type="binding site" evidence="8">
    <location>
        <position position="310"/>
    </location>
    <ligand>
        <name>substrate</name>
    </ligand>
</feature>
<dbReference type="STRING" id="438753.AZC_1592"/>
<feature type="active site" evidence="7">
    <location>
        <position position="208"/>
    </location>
</feature>